<keyword evidence="3" id="KW-1185">Reference proteome</keyword>
<feature type="non-terminal residue" evidence="2">
    <location>
        <position position="1"/>
    </location>
</feature>
<organism evidence="2 3">
    <name type="scientific">Cirrhinus mrigala</name>
    <name type="common">Mrigala</name>
    <dbReference type="NCBI Taxonomy" id="683832"/>
    <lineage>
        <taxon>Eukaryota</taxon>
        <taxon>Metazoa</taxon>
        <taxon>Chordata</taxon>
        <taxon>Craniata</taxon>
        <taxon>Vertebrata</taxon>
        <taxon>Euteleostomi</taxon>
        <taxon>Actinopterygii</taxon>
        <taxon>Neopterygii</taxon>
        <taxon>Teleostei</taxon>
        <taxon>Ostariophysi</taxon>
        <taxon>Cypriniformes</taxon>
        <taxon>Cyprinidae</taxon>
        <taxon>Labeoninae</taxon>
        <taxon>Labeonini</taxon>
        <taxon>Cirrhinus</taxon>
    </lineage>
</organism>
<feature type="compositionally biased region" description="Low complexity" evidence="1">
    <location>
        <begin position="47"/>
        <end position="59"/>
    </location>
</feature>
<dbReference type="EMBL" id="JAMKFB020000025">
    <property type="protein sequence ID" value="KAL0155364.1"/>
    <property type="molecule type" value="Genomic_DNA"/>
</dbReference>
<protein>
    <submittedName>
        <fullName evidence="2">Uncharacterized protein</fullName>
    </submittedName>
</protein>
<proteinExistence type="predicted"/>
<accession>A0ABD0N1U0</accession>
<evidence type="ECO:0000313" key="2">
    <source>
        <dbReference type="EMBL" id="KAL0155364.1"/>
    </source>
</evidence>
<gene>
    <name evidence="2" type="ORF">M9458_049627</name>
</gene>
<sequence>FSAASLLPGWVYGGSSTVLDAMLRLDQYQRQLLPGLFCVNLDLRGSFSTSSPHPSASGSLNHQDAMEGLTMRPIGAPNTSLLS</sequence>
<reference evidence="2 3" key="1">
    <citation type="submission" date="2024-05" db="EMBL/GenBank/DDBJ databases">
        <title>Genome sequencing and assembly of Indian major carp, Cirrhinus mrigala (Hamilton, 1822).</title>
        <authorList>
            <person name="Mohindra V."/>
            <person name="Chowdhury L.M."/>
            <person name="Lal K."/>
            <person name="Jena J.K."/>
        </authorList>
    </citation>
    <scope>NUCLEOTIDE SEQUENCE [LARGE SCALE GENOMIC DNA]</scope>
    <source>
        <strain evidence="2">CM1030</strain>
        <tissue evidence="2">Blood</tissue>
    </source>
</reference>
<name>A0ABD0N1U0_CIRMR</name>
<dbReference type="Proteomes" id="UP001529510">
    <property type="component" value="Unassembled WGS sequence"/>
</dbReference>
<feature type="region of interest" description="Disordered" evidence="1">
    <location>
        <begin position="47"/>
        <end position="83"/>
    </location>
</feature>
<dbReference type="AlphaFoldDB" id="A0ABD0N1U0"/>
<evidence type="ECO:0000256" key="1">
    <source>
        <dbReference type="SAM" id="MobiDB-lite"/>
    </source>
</evidence>
<comment type="caution">
    <text evidence="2">The sequence shown here is derived from an EMBL/GenBank/DDBJ whole genome shotgun (WGS) entry which is preliminary data.</text>
</comment>
<evidence type="ECO:0000313" key="3">
    <source>
        <dbReference type="Proteomes" id="UP001529510"/>
    </source>
</evidence>